<dbReference type="InterPro" id="IPR011598">
    <property type="entry name" value="bHLH_dom"/>
</dbReference>
<dbReference type="SMART" id="SM00353">
    <property type="entry name" value="HLH"/>
    <property type="match status" value="1"/>
</dbReference>
<evidence type="ECO:0000256" key="5">
    <source>
        <dbReference type="SAM" id="Coils"/>
    </source>
</evidence>
<evidence type="ECO:0000256" key="4">
    <source>
        <dbReference type="ARBA" id="ARBA00023242"/>
    </source>
</evidence>
<dbReference type="InterPro" id="IPR036638">
    <property type="entry name" value="HLH_DNA-bd_sf"/>
</dbReference>
<evidence type="ECO:0000313" key="9">
    <source>
        <dbReference type="Proteomes" id="UP001174677"/>
    </source>
</evidence>
<protein>
    <recommendedName>
        <fullName evidence="7">BHLH domain-containing protein</fullName>
    </recommendedName>
</protein>
<feature type="compositionally biased region" description="Polar residues" evidence="6">
    <location>
        <begin position="95"/>
        <end position="104"/>
    </location>
</feature>
<evidence type="ECO:0000256" key="3">
    <source>
        <dbReference type="ARBA" id="ARBA00023163"/>
    </source>
</evidence>
<evidence type="ECO:0000313" key="8">
    <source>
        <dbReference type="EMBL" id="KAJ9170488.1"/>
    </source>
</evidence>
<feature type="region of interest" description="Disordered" evidence="6">
    <location>
        <begin position="70"/>
        <end position="116"/>
    </location>
</feature>
<comment type="subcellular location">
    <subcellularLocation>
        <location evidence="1">Nucleus</location>
    </subcellularLocation>
</comment>
<feature type="region of interest" description="Disordered" evidence="6">
    <location>
        <begin position="272"/>
        <end position="292"/>
    </location>
</feature>
<proteinExistence type="predicted"/>
<gene>
    <name evidence="8" type="ORF">P3X46_018593</name>
</gene>
<name>A0ABQ9LT57_HEVBR</name>
<keyword evidence="5" id="KW-0175">Coiled coil</keyword>
<dbReference type="PANTHER" id="PTHR45959:SF2">
    <property type="entry name" value="BHLH TRANSCRIPTION FACTOR"/>
    <property type="match status" value="1"/>
</dbReference>
<dbReference type="PANTHER" id="PTHR45959">
    <property type="entry name" value="BHLH TRANSCRIPTION FACTOR"/>
    <property type="match status" value="1"/>
</dbReference>
<dbReference type="Pfam" id="PF00010">
    <property type="entry name" value="HLH"/>
    <property type="match status" value="1"/>
</dbReference>
<keyword evidence="3" id="KW-0804">Transcription</keyword>
<reference evidence="8 9" key="1">
    <citation type="journal article" date="2023" name="Plant Biotechnol. J.">
        <title>Chromosome-level wild Hevea brasiliensis genome provides new tools for genomic-assisted breeding and valuable loci to elevate rubber yield.</title>
        <authorList>
            <person name="Cheng H."/>
            <person name="Song X."/>
            <person name="Hu Y."/>
            <person name="Wu T."/>
            <person name="Yang Q."/>
            <person name="An Z."/>
            <person name="Feng S."/>
            <person name="Deng Z."/>
            <person name="Wu W."/>
            <person name="Zeng X."/>
            <person name="Tu M."/>
            <person name="Wang X."/>
            <person name="Huang H."/>
        </authorList>
    </citation>
    <scope>NUCLEOTIDE SEQUENCE [LARGE SCALE GENOMIC DNA]</scope>
    <source>
        <strain evidence="8">MT/VB/25A 57/8</strain>
    </source>
</reference>
<dbReference type="InterPro" id="IPR052610">
    <property type="entry name" value="bHLH_transcription_regulator"/>
</dbReference>
<keyword evidence="2" id="KW-0805">Transcription regulation</keyword>
<evidence type="ECO:0000256" key="6">
    <source>
        <dbReference type="SAM" id="MobiDB-lite"/>
    </source>
</evidence>
<evidence type="ECO:0000256" key="1">
    <source>
        <dbReference type="ARBA" id="ARBA00004123"/>
    </source>
</evidence>
<dbReference type="EMBL" id="JARPOI010000010">
    <property type="protein sequence ID" value="KAJ9170488.1"/>
    <property type="molecule type" value="Genomic_DNA"/>
</dbReference>
<keyword evidence="9" id="KW-1185">Reference proteome</keyword>
<organism evidence="8 9">
    <name type="scientific">Hevea brasiliensis</name>
    <name type="common">Para rubber tree</name>
    <name type="synonym">Siphonia brasiliensis</name>
    <dbReference type="NCBI Taxonomy" id="3981"/>
    <lineage>
        <taxon>Eukaryota</taxon>
        <taxon>Viridiplantae</taxon>
        <taxon>Streptophyta</taxon>
        <taxon>Embryophyta</taxon>
        <taxon>Tracheophyta</taxon>
        <taxon>Spermatophyta</taxon>
        <taxon>Magnoliopsida</taxon>
        <taxon>eudicotyledons</taxon>
        <taxon>Gunneridae</taxon>
        <taxon>Pentapetalae</taxon>
        <taxon>rosids</taxon>
        <taxon>fabids</taxon>
        <taxon>Malpighiales</taxon>
        <taxon>Euphorbiaceae</taxon>
        <taxon>Crotonoideae</taxon>
        <taxon>Micrandreae</taxon>
        <taxon>Hevea</taxon>
    </lineage>
</organism>
<sequence>MDIASSRWFTEQELDDYNLIHEYNINYLDELTTQNLATALGENLHSSFSSESYSSYPPFNTKNTTTATANATTLSGSSIETSQTSSERPNKLHKTNSWNSSMITTEHKSPRPSNTPQILSFESSSVSAPANSQQFFMNLDSTTVKPKDEAASPRNMHFQPLISKVAPIGNQNYEIKARQGTTNKRPYSMTRTPSHAQDHILAERKRREKLSQRFIALSAIVPGLKKMDKASVLGDAIKYMKQLQERVKVLEEQTKKRTVESVVLVKKSQLSADDDSSSCDENSDGGSDSALPEIEARVSDKDVLIRIHCDKQQGIVPKILNEVENLNLSIINSSVLPFGNSTLDITIIAQMEAEISMVVKDLVKNLRVAFLKFM</sequence>
<feature type="coiled-coil region" evidence="5">
    <location>
        <begin position="233"/>
        <end position="260"/>
    </location>
</feature>
<comment type="caution">
    <text evidence="8">The sequence shown here is derived from an EMBL/GenBank/DDBJ whole genome shotgun (WGS) entry which is preliminary data.</text>
</comment>
<accession>A0ABQ9LT57</accession>
<dbReference type="Pfam" id="PF22754">
    <property type="entry name" value="bHLH-TF_ACT-like_plant"/>
    <property type="match status" value="1"/>
</dbReference>
<feature type="domain" description="BHLH" evidence="7">
    <location>
        <begin position="194"/>
        <end position="243"/>
    </location>
</feature>
<feature type="compositionally biased region" description="Acidic residues" evidence="6">
    <location>
        <begin position="272"/>
        <end position="283"/>
    </location>
</feature>
<dbReference type="Proteomes" id="UP001174677">
    <property type="component" value="Chromosome 10"/>
</dbReference>
<dbReference type="SUPFAM" id="SSF47459">
    <property type="entry name" value="HLH, helix-loop-helix DNA-binding domain"/>
    <property type="match status" value="1"/>
</dbReference>
<evidence type="ECO:0000256" key="2">
    <source>
        <dbReference type="ARBA" id="ARBA00023015"/>
    </source>
</evidence>
<dbReference type="PROSITE" id="PS50888">
    <property type="entry name" value="BHLH"/>
    <property type="match status" value="1"/>
</dbReference>
<dbReference type="InterPro" id="IPR054502">
    <property type="entry name" value="bHLH-TF_ACT-like_plant"/>
</dbReference>
<evidence type="ECO:0000259" key="7">
    <source>
        <dbReference type="PROSITE" id="PS50888"/>
    </source>
</evidence>
<feature type="compositionally biased region" description="Low complexity" evidence="6">
    <location>
        <begin position="70"/>
        <end position="87"/>
    </location>
</feature>
<keyword evidence="4" id="KW-0539">Nucleus</keyword>
<dbReference type="CDD" id="cd11452">
    <property type="entry name" value="bHLH_AtNAI1_like"/>
    <property type="match status" value="1"/>
</dbReference>
<dbReference type="Gene3D" id="4.10.280.10">
    <property type="entry name" value="Helix-loop-helix DNA-binding domain"/>
    <property type="match status" value="1"/>
</dbReference>